<evidence type="ECO:0000259" key="1">
    <source>
        <dbReference type="SMART" id="SM00897"/>
    </source>
</evidence>
<gene>
    <name evidence="3" type="ORF">BIY21_05420</name>
</gene>
<name>A0ABX3F3F7_9VIBR</name>
<comment type="caution">
    <text evidence="3">The sequence shown here is derived from an EMBL/GenBank/DDBJ whole genome shotgun (WGS) entry which is preliminary data.</text>
</comment>
<dbReference type="PANTHER" id="PTHR40252">
    <property type="entry name" value="BLR0328 PROTEIN"/>
    <property type="match status" value="1"/>
</dbReference>
<dbReference type="PANTHER" id="PTHR40252:SF2">
    <property type="entry name" value="BLR0328 PROTEIN"/>
    <property type="match status" value="1"/>
</dbReference>
<dbReference type="InterPro" id="IPR013702">
    <property type="entry name" value="FIST_domain_N"/>
</dbReference>
<dbReference type="SMART" id="SM00897">
    <property type="entry name" value="FIST"/>
    <property type="match status" value="1"/>
</dbReference>
<dbReference type="EMBL" id="MJMI01000164">
    <property type="protein sequence ID" value="OLQ84326.1"/>
    <property type="molecule type" value="Genomic_DNA"/>
</dbReference>
<reference evidence="3 4" key="1">
    <citation type="submission" date="2016-09" db="EMBL/GenBank/DDBJ databases">
        <title>Genomic Taxonomy of the Vibrionaceae.</title>
        <authorList>
            <person name="Gonzalez-Castillo A."/>
            <person name="Gomez-Gil B."/>
            <person name="Enciso-Ibarra K."/>
        </authorList>
    </citation>
    <scope>NUCLEOTIDE SEQUENCE [LARGE SCALE GENOMIC DNA]</scope>
    <source>
        <strain evidence="3 4">CAIM 1731</strain>
    </source>
</reference>
<protein>
    <submittedName>
        <fullName evidence="3">GfdT protein</fullName>
    </submittedName>
</protein>
<dbReference type="SMART" id="SM01204">
    <property type="entry name" value="FIST_C"/>
    <property type="match status" value="1"/>
</dbReference>
<evidence type="ECO:0000259" key="2">
    <source>
        <dbReference type="SMART" id="SM01204"/>
    </source>
</evidence>
<dbReference type="RefSeq" id="WP_075652796.1">
    <property type="nucleotide sequence ID" value="NZ_AP019658.1"/>
</dbReference>
<dbReference type="Proteomes" id="UP000186206">
    <property type="component" value="Unassembled WGS sequence"/>
</dbReference>
<dbReference type="InterPro" id="IPR019494">
    <property type="entry name" value="FIST_C"/>
</dbReference>
<accession>A0ABX3F3F7</accession>
<proteinExistence type="predicted"/>
<feature type="domain" description="FIST C-domain" evidence="2">
    <location>
        <begin position="235"/>
        <end position="366"/>
    </location>
</feature>
<evidence type="ECO:0000313" key="4">
    <source>
        <dbReference type="Proteomes" id="UP000186206"/>
    </source>
</evidence>
<sequence length="384" mass="43092">MNIVEVKTIQAISHNQSAYQASLELYHQLGAPRSGFVLFYCSAAYPLLDLGKALKKQFIDVELAGCTTAGETTRHGYHQHSIVAIWFNPDFFSISSSVVMSIEDFDLITAQRQINQLREECATSIVNFGAAKPFLITLIDGLSAQEEKFLNTLNSAANGIPHFGGSAGDDINLANTHVFHHGTFIHNAAVVVMVHSRCRFEVFQSHHISNSKHKMVVTDADPHSRIVYELNSEPAAKEYANFLGISVEELTPETFALHPLAVKIGDRYYSRSIQKVNPEDLSLSFYCAVDIGIVLNTVEMRDIVTSLETTLYDLQQRHLYPETVLACDCVLRRLEIEQKDQMMDMARLQQKFKVFGFNTYGEHLNGVHLNQTFTGVYISGECYE</sequence>
<feature type="domain" description="FIST" evidence="1">
    <location>
        <begin position="33"/>
        <end position="234"/>
    </location>
</feature>
<dbReference type="Pfam" id="PF10442">
    <property type="entry name" value="FIST_C"/>
    <property type="match status" value="1"/>
</dbReference>
<dbReference type="NCBIfam" id="NF041558">
    <property type="entry name" value="NosP"/>
    <property type="match status" value="1"/>
</dbReference>
<evidence type="ECO:0000313" key="3">
    <source>
        <dbReference type="EMBL" id="OLQ84326.1"/>
    </source>
</evidence>
<dbReference type="Pfam" id="PF08495">
    <property type="entry name" value="FIST"/>
    <property type="match status" value="1"/>
</dbReference>
<organism evidence="3 4">
    <name type="scientific">Vibrio ponticus</name>
    <dbReference type="NCBI Taxonomy" id="265668"/>
    <lineage>
        <taxon>Bacteria</taxon>
        <taxon>Pseudomonadati</taxon>
        <taxon>Pseudomonadota</taxon>
        <taxon>Gammaproteobacteria</taxon>
        <taxon>Vibrionales</taxon>
        <taxon>Vibrionaceae</taxon>
        <taxon>Vibrio</taxon>
    </lineage>
</organism>
<keyword evidence="4" id="KW-1185">Reference proteome</keyword>